<evidence type="ECO:0000313" key="1">
    <source>
        <dbReference type="EMBL" id="KAJ8117046.1"/>
    </source>
</evidence>
<comment type="caution">
    <text evidence="1">The sequence shown here is derived from an EMBL/GenBank/DDBJ whole genome shotgun (WGS) entry which is preliminary data.</text>
</comment>
<proteinExistence type="predicted"/>
<keyword evidence="2" id="KW-1185">Reference proteome</keyword>
<protein>
    <submittedName>
        <fullName evidence="1">Uncharacterized protein</fullName>
    </submittedName>
</protein>
<dbReference type="EMBL" id="JAPESX010001137">
    <property type="protein sequence ID" value="KAJ8117046.1"/>
    <property type="molecule type" value="Genomic_DNA"/>
</dbReference>
<evidence type="ECO:0000313" key="2">
    <source>
        <dbReference type="Proteomes" id="UP001153334"/>
    </source>
</evidence>
<name>A0ACC2IPB8_9PEZI</name>
<dbReference type="Proteomes" id="UP001153334">
    <property type="component" value="Unassembled WGS sequence"/>
</dbReference>
<sequence length="328" mass="36256">MEPDIIGHEYLVAPCLSFLIQHPTQNRTLVFDLGIKKDWRNWPKPVYDGTITTIGATPIISKDVREVLDENGIDTKNLEGVIWSHTHLDHVGDVSIFEPSTKIIVGTRVKDDVFPGYPTKEGASFNESDVAGHEVEELDFLSSPLEIGGLAAIDYFGDGSFYLLDTPGHCVGHMCGFARVTSSPDSFILMGGDSVHHGGELRPHPWHPLPEHILPNPFDPTSDTPCPGATFDKLLPNGREAPFYQPSQKPYSVHSHVPTVIETIKKLQQVDAHDNVLIIPAHDATFPKVADLFPKTANAFMEKGWVQKTRWAWLADFAKAVGQDESIP</sequence>
<gene>
    <name evidence="1" type="ORF">ONZ43_g4298</name>
</gene>
<accession>A0ACC2IPB8</accession>
<reference evidence="1" key="1">
    <citation type="submission" date="2022-11" db="EMBL/GenBank/DDBJ databases">
        <title>Genome Sequence of Nemania bipapillata.</title>
        <authorList>
            <person name="Buettner E."/>
        </authorList>
    </citation>
    <scope>NUCLEOTIDE SEQUENCE</scope>
    <source>
        <strain evidence="1">CP14</strain>
    </source>
</reference>
<organism evidence="1 2">
    <name type="scientific">Nemania bipapillata</name>
    <dbReference type="NCBI Taxonomy" id="110536"/>
    <lineage>
        <taxon>Eukaryota</taxon>
        <taxon>Fungi</taxon>
        <taxon>Dikarya</taxon>
        <taxon>Ascomycota</taxon>
        <taxon>Pezizomycotina</taxon>
        <taxon>Sordariomycetes</taxon>
        <taxon>Xylariomycetidae</taxon>
        <taxon>Xylariales</taxon>
        <taxon>Xylariaceae</taxon>
        <taxon>Nemania</taxon>
    </lineage>
</organism>